<proteinExistence type="inferred from homology"/>
<accession>A0A3M7MDW7</accession>
<gene>
    <name evidence="4" type="ORF">GMOD_00007572</name>
</gene>
<evidence type="ECO:0000256" key="1">
    <source>
        <dbReference type="ARBA" id="ARBA00006484"/>
    </source>
</evidence>
<evidence type="ECO:0000259" key="3">
    <source>
        <dbReference type="PROSITE" id="PS50206"/>
    </source>
</evidence>
<dbReference type="EMBL" id="KE747833">
    <property type="protein sequence ID" value="RMZ72569.1"/>
    <property type="molecule type" value="Genomic_DNA"/>
</dbReference>
<evidence type="ECO:0000313" key="4">
    <source>
        <dbReference type="EMBL" id="RMZ72569.1"/>
    </source>
</evidence>
<dbReference type="InterPro" id="IPR002347">
    <property type="entry name" value="SDR_fam"/>
</dbReference>
<name>A0A3M7MDW7_9PLEO</name>
<dbReference type="PANTHER" id="PTHR43639:SF1">
    <property type="entry name" value="SHORT-CHAIN DEHYDROGENASE_REDUCTASE FAMILY PROTEIN"/>
    <property type="match status" value="1"/>
</dbReference>
<reference evidence="4 5" key="1">
    <citation type="journal article" date="2014" name="PLoS ONE">
        <title>De novo Genome Assembly of the Fungal Plant Pathogen Pyrenophora semeniperda.</title>
        <authorList>
            <person name="Soliai M.M."/>
            <person name="Meyer S.E."/>
            <person name="Udall J.A."/>
            <person name="Elzinga D.E."/>
            <person name="Hermansen R.A."/>
            <person name="Bodily P.M."/>
            <person name="Hart A.A."/>
            <person name="Coleman C.E."/>
        </authorList>
    </citation>
    <scope>NUCLEOTIDE SEQUENCE [LARGE SCALE GENOMIC DNA]</scope>
    <source>
        <strain evidence="4 5">CCB06</strain>
        <tissue evidence="4">Mycelium</tissue>
    </source>
</reference>
<dbReference type="InterPro" id="IPR001763">
    <property type="entry name" value="Rhodanese-like_dom"/>
</dbReference>
<feature type="domain" description="Rhodanese" evidence="3">
    <location>
        <begin position="227"/>
        <end position="260"/>
    </location>
</feature>
<dbReference type="OrthoDB" id="47007at2759"/>
<sequence>MTFNMADYVPPAPKLQEQDLKGKVAVVTGASKGIGRSIALSLATRGCSILGTYSSPESAHFFDTLTHTVQRLYATPQDAPKMRGVVADITSLPSVGAILTTLTEHFRGQKLSILVFNASFNTRPRLGAASEHDISSSLTGNLHWPIVLMENLVRQSMFTDNSRVIVISSDRVRDPSPGSGLFNATRAAMESLVRSWAIELPHNFPGTTVNAVSVGLTDTPGLRSFPPAAVEALKEQRLKKVKVVEGGRIGYAEDIADVVDWLVGAKSRWITGSVVAANGGAEWVGGSS</sequence>
<protein>
    <submittedName>
        <fullName evidence="4">3-oxoacyl-[acyl-carrier-] reductase</fullName>
    </submittedName>
</protein>
<organism evidence="4 5">
    <name type="scientific">Pyrenophora seminiperda CCB06</name>
    <dbReference type="NCBI Taxonomy" id="1302712"/>
    <lineage>
        <taxon>Eukaryota</taxon>
        <taxon>Fungi</taxon>
        <taxon>Dikarya</taxon>
        <taxon>Ascomycota</taxon>
        <taxon>Pezizomycotina</taxon>
        <taxon>Dothideomycetes</taxon>
        <taxon>Pleosporomycetidae</taxon>
        <taxon>Pleosporales</taxon>
        <taxon>Pleosporineae</taxon>
        <taxon>Pleosporaceae</taxon>
        <taxon>Pyrenophora</taxon>
    </lineage>
</organism>
<dbReference type="CDD" id="cd05233">
    <property type="entry name" value="SDR_c"/>
    <property type="match status" value="1"/>
</dbReference>
<keyword evidence="2" id="KW-0560">Oxidoreductase</keyword>
<dbReference type="Pfam" id="PF13561">
    <property type="entry name" value="adh_short_C2"/>
    <property type="match status" value="1"/>
</dbReference>
<dbReference type="InterPro" id="IPR036291">
    <property type="entry name" value="NAD(P)-bd_dom_sf"/>
</dbReference>
<evidence type="ECO:0000256" key="2">
    <source>
        <dbReference type="ARBA" id="ARBA00023002"/>
    </source>
</evidence>
<dbReference type="GO" id="GO:0016491">
    <property type="term" value="F:oxidoreductase activity"/>
    <property type="evidence" value="ECO:0007669"/>
    <property type="project" value="UniProtKB-KW"/>
</dbReference>
<dbReference type="SUPFAM" id="SSF51735">
    <property type="entry name" value="NAD(P)-binding Rossmann-fold domains"/>
    <property type="match status" value="1"/>
</dbReference>
<dbReference type="Proteomes" id="UP000265663">
    <property type="component" value="Unassembled WGS sequence"/>
</dbReference>
<dbReference type="AlphaFoldDB" id="A0A3M7MDW7"/>
<dbReference type="PROSITE" id="PS50206">
    <property type="entry name" value="RHODANESE_3"/>
    <property type="match status" value="1"/>
</dbReference>
<evidence type="ECO:0000313" key="5">
    <source>
        <dbReference type="Proteomes" id="UP000265663"/>
    </source>
</evidence>
<dbReference type="Gene3D" id="3.40.50.720">
    <property type="entry name" value="NAD(P)-binding Rossmann-like Domain"/>
    <property type="match status" value="1"/>
</dbReference>
<comment type="similarity">
    <text evidence="1">Belongs to the short-chain dehydrogenases/reductases (SDR) family.</text>
</comment>
<dbReference type="PRINTS" id="PR00081">
    <property type="entry name" value="GDHRDH"/>
</dbReference>
<keyword evidence="5" id="KW-1185">Reference proteome</keyword>
<dbReference type="PANTHER" id="PTHR43639">
    <property type="entry name" value="OXIDOREDUCTASE, SHORT-CHAIN DEHYDROGENASE/REDUCTASE FAMILY (AFU_ORTHOLOGUE AFUA_5G02870)"/>
    <property type="match status" value="1"/>
</dbReference>